<protein>
    <submittedName>
        <fullName evidence="1">Uncharacterized protein</fullName>
    </submittedName>
</protein>
<reference evidence="1 2" key="1">
    <citation type="submission" date="2019-06" db="EMBL/GenBank/DDBJ databases">
        <title>Spirosoma utsteinense sp. nov. isolated from Antarctic ice-free soils.</title>
        <authorList>
            <person name="Tahon G."/>
        </authorList>
    </citation>
    <scope>NUCLEOTIDE SEQUENCE [LARGE SCALE GENOMIC DNA]</scope>
    <source>
        <strain evidence="1 2">LMG 31447</strain>
    </source>
</reference>
<comment type="caution">
    <text evidence="1">The sequence shown here is derived from an EMBL/GenBank/DDBJ whole genome shotgun (WGS) entry which is preliminary data.</text>
</comment>
<name>A0ABR6WBA3_9BACT</name>
<keyword evidence="2" id="KW-1185">Reference proteome</keyword>
<dbReference type="EMBL" id="VFIA01000032">
    <property type="protein sequence ID" value="MBC3793846.1"/>
    <property type="molecule type" value="Genomic_DNA"/>
</dbReference>
<sequence>MLRLDKYFYLTPLLFIIHFTRSQAYVEWIDNPFYISLASRKVS</sequence>
<gene>
    <name evidence="1" type="ORF">FH603_4369</name>
</gene>
<evidence type="ECO:0000313" key="1">
    <source>
        <dbReference type="EMBL" id="MBC3793846.1"/>
    </source>
</evidence>
<dbReference type="Proteomes" id="UP000700732">
    <property type="component" value="Unassembled WGS sequence"/>
</dbReference>
<organism evidence="1 2">
    <name type="scientific">Spirosoma utsteinense</name>
    <dbReference type="NCBI Taxonomy" id="2585773"/>
    <lineage>
        <taxon>Bacteria</taxon>
        <taxon>Pseudomonadati</taxon>
        <taxon>Bacteroidota</taxon>
        <taxon>Cytophagia</taxon>
        <taxon>Cytophagales</taxon>
        <taxon>Cytophagaceae</taxon>
        <taxon>Spirosoma</taxon>
    </lineage>
</organism>
<evidence type="ECO:0000313" key="2">
    <source>
        <dbReference type="Proteomes" id="UP000700732"/>
    </source>
</evidence>
<accession>A0ABR6WBA3</accession>
<proteinExistence type="predicted"/>